<evidence type="ECO:0000313" key="2">
    <source>
        <dbReference type="Proteomes" id="UP001162483"/>
    </source>
</evidence>
<sequence length="36" mass="3750">MSCQSAPANAAYQCCLSVPISAAYLCHLISAAYQCP</sequence>
<dbReference type="EMBL" id="CATNWA010007118">
    <property type="protein sequence ID" value="CAI9553379.1"/>
    <property type="molecule type" value="Genomic_DNA"/>
</dbReference>
<keyword evidence="2" id="KW-1185">Reference proteome</keyword>
<protein>
    <submittedName>
        <fullName evidence="1">Uncharacterized protein</fullName>
    </submittedName>
</protein>
<evidence type="ECO:0000313" key="1">
    <source>
        <dbReference type="EMBL" id="CAI9553379.1"/>
    </source>
</evidence>
<organism evidence="1 2">
    <name type="scientific">Staurois parvus</name>
    <dbReference type="NCBI Taxonomy" id="386267"/>
    <lineage>
        <taxon>Eukaryota</taxon>
        <taxon>Metazoa</taxon>
        <taxon>Chordata</taxon>
        <taxon>Craniata</taxon>
        <taxon>Vertebrata</taxon>
        <taxon>Euteleostomi</taxon>
        <taxon>Amphibia</taxon>
        <taxon>Batrachia</taxon>
        <taxon>Anura</taxon>
        <taxon>Neobatrachia</taxon>
        <taxon>Ranoidea</taxon>
        <taxon>Ranidae</taxon>
        <taxon>Staurois</taxon>
    </lineage>
</organism>
<reference evidence="1" key="1">
    <citation type="submission" date="2023-05" db="EMBL/GenBank/DDBJ databases">
        <authorList>
            <person name="Stuckert A."/>
        </authorList>
    </citation>
    <scope>NUCLEOTIDE SEQUENCE</scope>
</reference>
<accession>A0ABN9C063</accession>
<proteinExistence type="predicted"/>
<dbReference type="Proteomes" id="UP001162483">
    <property type="component" value="Unassembled WGS sequence"/>
</dbReference>
<comment type="caution">
    <text evidence="1">The sequence shown here is derived from an EMBL/GenBank/DDBJ whole genome shotgun (WGS) entry which is preliminary data.</text>
</comment>
<name>A0ABN9C063_9NEOB</name>
<gene>
    <name evidence="1" type="ORF">SPARVUS_LOCUS4036666</name>
</gene>
<feature type="non-terminal residue" evidence="1">
    <location>
        <position position="36"/>
    </location>
</feature>